<keyword evidence="1" id="KW-0479">Metal-binding</keyword>
<dbReference type="GO" id="GO:0003677">
    <property type="term" value="F:DNA binding"/>
    <property type="evidence" value="ECO:0007669"/>
    <property type="project" value="InterPro"/>
</dbReference>
<dbReference type="GeneID" id="63747575"/>
<feature type="compositionally biased region" description="Polar residues" evidence="2">
    <location>
        <begin position="947"/>
        <end position="969"/>
    </location>
</feature>
<feature type="domain" description="C2H2-type" evidence="3">
    <location>
        <begin position="662"/>
        <end position="692"/>
    </location>
</feature>
<dbReference type="InterPro" id="IPR013087">
    <property type="entry name" value="Znf_C2H2_type"/>
</dbReference>
<organism evidence="4 5">
    <name type="scientific">Aspergillus wentii DTO 134E9</name>
    <dbReference type="NCBI Taxonomy" id="1073089"/>
    <lineage>
        <taxon>Eukaryota</taxon>
        <taxon>Fungi</taxon>
        <taxon>Dikarya</taxon>
        <taxon>Ascomycota</taxon>
        <taxon>Pezizomycotina</taxon>
        <taxon>Eurotiomycetes</taxon>
        <taxon>Eurotiomycetidae</taxon>
        <taxon>Eurotiales</taxon>
        <taxon>Aspergillaceae</taxon>
        <taxon>Aspergillus</taxon>
        <taxon>Aspergillus subgen. Cremei</taxon>
    </lineage>
</organism>
<evidence type="ECO:0000259" key="3">
    <source>
        <dbReference type="PROSITE" id="PS50157"/>
    </source>
</evidence>
<dbReference type="Gene3D" id="1.10.443.10">
    <property type="entry name" value="Intergrase catalytic core"/>
    <property type="match status" value="1"/>
</dbReference>
<evidence type="ECO:0000256" key="1">
    <source>
        <dbReference type="PROSITE-ProRule" id="PRU00042"/>
    </source>
</evidence>
<accession>A0A1L9R3Y3</accession>
<protein>
    <recommendedName>
        <fullName evidence="3">C2H2-type domain-containing protein</fullName>
    </recommendedName>
</protein>
<gene>
    <name evidence="4" type="ORF">ASPWEDRAFT_177849</name>
</gene>
<keyword evidence="1" id="KW-0862">Zinc</keyword>
<dbReference type="PROSITE" id="PS00028">
    <property type="entry name" value="ZINC_FINGER_C2H2_1"/>
    <property type="match status" value="1"/>
</dbReference>
<feature type="region of interest" description="Disordered" evidence="2">
    <location>
        <begin position="702"/>
        <end position="743"/>
    </location>
</feature>
<dbReference type="Pfam" id="PF11917">
    <property type="entry name" value="DUF3435"/>
    <property type="match status" value="1"/>
</dbReference>
<dbReference type="GO" id="GO:0006310">
    <property type="term" value="P:DNA recombination"/>
    <property type="evidence" value="ECO:0007669"/>
    <property type="project" value="InterPro"/>
</dbReference>
<dbReference type="VEuPathDB" id="FungiDB:ASPWEDRAFT_177849"/>
<sequence>MPSSWASEEDESLREKGLQKGYPVPNLATVKDFVRFYVSSTDGILTLRPTKSSVLNFAERFFAGYTRITKSVFDKKDSDDVYTFIKKKLVKEEKQIEDVKRPRNMFTHCDLTNILVSLWNDDDPVFIHPRYRVQMAFTIMIYCYSGARIGTFIPDTSKADERGLRYQDIELYIYRRPDDGELELFFRLSQIWVKNNDNPKHTVFRLAMREHRKFRFNPVGWLLEMAIQDGMFAHVDSLKALKRWNPDHNDPVLLQWKPSIAGEPVLRTVTMAGGISKRPWTRVSFCKLFRAVVINAGYPEIITIHSLRRGLANRLDKVATEAERSQVLTQKDENVFGRSYIDSTSALNTMDAFLGEKMRLDHVEYLRGVGKYRVVGYPRRLPAEREHALGQDKALQELERRLRELQSDDDGKGGDDDAGVAGDEDVEFAIKLTKKQLQVQRTRLYNTELGKYRDEWIQNRLEAQVKSGGKALDVVVYNDITQCLFKAQPERQRVAELMPSDKTFSYQEMISTVEDLLVYCTKDYDVFYRPGEEPIDGRCPVWGCDLDRLKCADRSNHVQNCRFQERCKASGCKDTQLKYCYECFDFFNVVEWEGHCKNHLQHDISRRCEIITYCHTLVRPGYCPFCLGCDRLPPSRRMDAWKRSNELRAHVNEDIKRMSDNYICSHPMCNVKFDSEMHLRYHLSDIHGMNKAIWSQVGDLGKPPKNKGLNDQVTSHAGAGKRKGQGLLGQREKKRRQVGQGRPEDLQIIMWEYPDPPNHRVLSYDDPIPAGNSSSSPSANPEDLVIEFWERPVETNRNLVGLCTTGPILSSTTDERPVENNEHIPDYNGCSPCTSSWPSPPDLTTSVASESFRTSPELPPIDPQILPGAKDWSVGLDKGAFEFEEKKEEAVLGPHGSSLDSEISTPAEILRFNKPRLMEAREPSTGRQTNWTEANTIQETTERQDKNSQTPSASALAQSSSTVDSSRNCTLGRGPITRAQKRAAQSQENYMVSHKFRRVTRSCFARQNALSLKN</sequence>
<evidence type="ECO:0000313" key="5">
    <source>
        <dbReference type="Proteomes" id="UP000184383"/>
    </source>
</evidence>
<dbReference type="InterPro" id="IPR021842">
    <property type="entry name" value="DUF3435"/>
</dbReference>
<dbReference type="InterPro" id="IPR013762">
    <property type="entry name" value="Integrase-like_cat_sf"/>
</dbReference>
<dbReference type="PROSITE" id="PS50157">
    <property type="entry name" value="ZINC_FINGER_C2H2_2"/>
    <property type="match status" value="1"/>
</dbReference>
<keyword evidence="5" id="KW-1185">Reference proteome</keyword>
<feature type="region of interest" description="Disordered" evidence="2">
    <location>
        <begin position="940"/>
        <end position="974"/>
    </location>
</feature>
<keyword evidence="1" id="KW-0863">Zinc-finger</keyword>
<name>A0A1L9R3Y3_ASPWE</name>
<dbReference type="PANTHER" id="PTHR37535">
    <property type="entry name" value="FLUG DOMAIN PROTEIN"/>
    <property type="match status" value="1"/>
</dbReference>
<dbReference type="AlphaFoldDB" id="A0A1L9R3Y3"/>
<evidence type="ECO:0000256" key="2">
    <source>
        <dbReference type="SAM" id="MobiDB-lite"/>
    </source>
</evidence>
<dbReference type="Proteomes" id="UP000184383">
    <property type="component" value="Unassembled WGS sequence"/>
</dbReference>
<proteinExistence type="predicted"/>
<dbReference type="EMBL" id="KV878220">
    <property type="protein sequence ID" value="OJJ29597.1"/>
    <property type="molecule type" value="Genomic_DNA"/>
</dbReference>
<dbReference type="PANTHER" id="PTHR37535:SF3">
    <property type="entry name" value="FLUG DOMAIN-CONTAINING PROTEIN"/>
    <property type="match status" value="1"/>
</dbReference>
<dbReference type="OrthoDB" id="4508679at2759"/>
<dbReference type="RefSeq" id="XP_040683274.1">
    <property type="nucleotide sequence ID" value="XM_040831727.1"/>
</dbReference>
<reference evidence="5" key="1">
    <citation type="journal article" date="2017" name="Genome Biol.">
        <title>Comparative genomics reveals high biological diversity and specific adaptations in the industrially and medically important fungal genus Aspergillus.</title>
        <authorList>
            <person name="de Vries R.P."/>
            <person name="Riley R."/>
            <person name="Wiebenga A."/>
            <person name="Aguilar-Osorio G."/>
            <person name="Amillis S."/>
            <person name="Uchima C.A."/>
            <person name="Anderluh G."/>
            <person name="Asadollahi M."/>
            <person name="Askin M."/>
            <person name="Barry K."/>
            <person name="Battaglia E."/>
            <person name="Bayram O."/>
            <person name="Benocci T."/>
            <person name="Braus-Stromeyer S.A."/>
            <person name="Caldana C."/>
            <person name="Canovas D."/>
            <person name="Cerqueira G.C."/>
            <person name="Chen F."/>
            <person name="Chen W."/>
            <person name="Choi C."/>
            <person name="Clum A."/>
            <person name="Dos Santos R.A."/>
            <person name="Damasio A.R."/>
            <person name="Diallinas G."/>
            <person name="Emri T."/>
            <person name="Fekete E."/>
            <person name="Flipphi M."/>
            <person name="Freyberg S."/>
            <person name="Gallo A."/>
            <person name="Gournas C."/>
            <person name="Habgood R."/>
            <person name="Hainaut M."/>
            <person name="Harispe M.L."/>
            <person name="Henrissat B."/>
            <person name="Hilden K.S."/>
            <person name="Hope R."/>
            <person name="Hossain A."/>
            <person name="Karabika E."/>
            <person name="Karaffa L."/>
            <person name="Karanyi Z."/>
            <person name="Krasevec N."/>
            <person name="Kuo A."/>
            <person name="Kusch H."/>
            <person name="LaButti K."/>
            <person name="Lagendijk E.L."/>
            <person name="Lapidus A."/>
            <person name="Levasseur A."/>
            <person name="Lindquist E."/>
            <person name="Lipzen A."/>
            <person name="Logrieco A.F."/>
            <person name="MacCabe A."/>
            <person name="Maekelae M.R."/>
            <person name="Malavazi I."/>
            <person name="Melin P."/>
            <person name="Meyer V."/>
            <person name="Mielnichuk N."/>
            <person name="Miskei M."/>
            <person name="Molnar A.P."/>
            <person name="Mule G."/>
            <person name="Ngan C.Y."/>
            <person name="Orejas M."/>
            <person name="Orosz E."/>
            <person name="Ouedraogo J.P."/>
            <person name="Overkamp K.M."/>
            <person name="Park H.-S."/>
            <person name="Perrone G."/>
            <person name="Piumi F."/>
            <person name="Punt P.J."/>
            <person name="Ram A.F."/>
            <person name="Ramon A."/>
            <person name="Rauscher S."/>
            <person name="Record E."/>
            <person name="Riano-Pachon D.M."/>
            <person name="Robert V."/>
            <person name="Roehrig J."/>
            <person name="Ruller R."/>
            <person name="Salamov A."/>
            <person name="Salih N.S."/>
            <person name="Samson R.A."/>
            <person name="Sandor E."/>
            <person name="Sanguinetti M."/>
            <person name="Schuetze T."/>
            <person name="Sepcic K."/>
            <person name="Shelest E."/>
            <person name="Sherlock G."/>
            <person name="Sophianopoulou V."/>
            <person name="Squina F.M."/>
            <person name="Sun H."/>
            <person name="Susca A."/>
            <person name="Todd R.B."/>
            <person name="Tsang A."/>
            <person name="Unkles S.E."/>
            <person name="van de Wiele N."/>
            <person name="van Rossen-Uffink D."/>
            <person name="Oliveira J.V."/>
            <person name="Vesth T.C."/>
            <person name="Visser J."/>
            <person name="Yu J.-H."/>
            <person name="Zhou M."/>
            <person name="Andersen M.R."/>
            <person name="Archer D.B."/>
            <person name="Baker S.E."/>
            <person name="Benoit I."/>
            <person name="Brakhage A.A."/>
            <person name="Braus G.H."/>
            <person name="Fischer R."/>
            <person name="Frisvad J.C."/>
            <person name="Goldman G.H."/>
            <person name="Houbraken J."/>
            <person name="Oakley B."/>
            <person name="Pocsi I."/>
            <person name="Scazzocchio C."/>
            <person name="Seiboth B."/>
            <person name="vanKuyk P.A."/>
            <person name="Wortman J."/>
            <person name="Dyer P.S."/>
            <person name="Grigoriev I.V."/>
        </authorList>
    </citation>
    <scope>NUCLEOTIDE SEQUENCE [LARGE SCALE GENOMIC DNA]</scope>
    <source>
        <strain evidence="5">DTO 134E9</strain>
    </source>
</reference>
<dbReference type="GO" id="GO:0008270">
    <property type="term" value="F:zinc ion binding"/>
    <property type="evidence" value="ECO:0007669"/>
    <property type="project" value="UniProtKB-KW"/>
</dbReference>
<dbReference type="GO" id="GO:0015074">
    <property type="term" value="P:DNA integration"/>
    <property type="evidence" value="ECO:0007669"/>
    <property type="project" value="InterPro"/>
</dbReference>
<dbReference type="STRING" id="1073089.A0A1L9R3Y3"/>
<evidence type="ECO:0000313" key="4">
    <source>
        <dbReference type="EMBL" id="OJJ29597.1"/>
    </source>
</evidence>